<dbReference type="EMBL" id="GBRH01214361">
    <property type="protein sequence ID" value="JAD83534.1"/>
    <property type="molecule type" value="Transcribed_RNA"/>
</dbReference>
<sequence>MKHAYHPLKAPSIKGAADSAPPTSLCRSTNQQPTKKPLHLLPTSKCHSHKQTGTREHEPLQVMPPHTHDRTRKPGPSLHWQPSHVLGISSLAHDCHFGLGAAPLLP</sequence>
<protein>
    <submittedName>
        <fullName evidence="2">Uncharacterized protein</fullName>
    </submittedName>
</protein>
<feature type="compositionally biased region" description="Polar residues" evidence="1">
    <location>
        <begin position="21"/>
        <end position="34"/>
    </location>
</feature>
<dbReference type="AlphaFoldDB" id="A0A0A9D4K3"/>
<reference evidence="2" key="2">
    <citation type="journal article" date="2015" name="Data Brief">
        <title>Shoot transcriptome of the giant reed, Arundo donax.</title>
        <authorList>
            <person name="Barrero R.A."/>
            <person name="Guerrero F.D."/>
            <person name="Moolhuijzen P."/>
            <person name="Goolsby J.A."/>
            <person name="Tidwell J."/>
            <person name="Bellgard S.E."/>
            <person name="Bellgard M.I."/>
        </authorList>
    </citation>
    <scope>NUCLEOTIDE SEQUENCE</scope>
    <source>
        <tissue evidence="2">Shoot tissue taken approximately 20 cm above the soil surface</tissue>
    </source>
</reference>
<evidence type="ECO:0000313" key="2">
    <source>
        <dbReference type="EMBL" id="JAD83534.1"/>
    </source>
</evidence>
<evidence type="ECO:0000256" key="1">
    <source>
        <dbReference type="SAM" id="MobiDB-lite"/>
    </source>
</evidence>
<name>A0A0A9D4K3_ARUDO</name>
<organism evidence="2">
    <name type="scientific">Arundo donax</name>
    <name type="common">Giant reed</name>
    <name type="synonym">Donax arundinaceus</name>
    <dbReference type="NCBI Taxonomy" id="35708"/>
    <lineage>
        <taxon>Eukaryota</taxon>
        <taxon>Viridiplantae</taxon>
        <taxon>Streptophyta</taxon>
        <taxon>Embryophyta</taxon>
        <taxon>Tracheophyta</taxon>
        <taxon>Spermatophyta</taxon>
        <taxon>Magnoliopsida</taxon>
        <taxon>Liliopsida</taxon>
        <taxon>Poales</taxon>
        <taxon>Poaceae</taxon>
        <taxon>PACMAD clade</taxon>
        <taxon>Arundinoideae</taxon>
        <taxon>Arundineae</taxon>
        <taxon>Arundo</taxon>
    </lineage>
</organism>
<reference evidence="2" key="1">
    <citation type="submission" date="2014-09" db="EMBL/GenBank/DDBJ databases">
        <authorList>
            <person name="Magalhaes I.L.F."/>
            <person name="Oliveira U."/>
            <person name="Santos F.R."/>
            <person name="Vidigal T.H.D.A."/>
            <person name="Brescovit A.D."/>
            <person name="Santos A.J."/>
        </authorList>
    </citation>
    <scope>NUCLEOTIDE SEQUENCE</scope>
    <source>
        <tissue evidence="2">Shoot tissue taken approximately 20 cm above the soil surface</tissue>
    </source>
</reference>
<accession>A0A0A9D4K3</accession>
<proteinExistence type="predicted"/>
<feature type="region of interest" description="Disordered" evidence="1">
    <location>
        <begin position="1"/>
        <end position="81"/>
    </location>
</feature>